<evidence type="ECO:0000313" key="17">
    <source>
        <dbReference type="Proteomes" id="UP000245073"/>
    </source>
</evidence>
<dbReference type="InterPro" id="IPR036942">
    <property type="entry name" value="Beta-barrel_TonB_sf"/>
</dbReference>
<organism evidence="16 17">
    <name type="scientific">Caulobacter endophyticus</name>
    <dbReference type="NCBI Taxonomy" id="2172652"/>
    <lineage>
        <taxon>Bacteria</taxon>
        <taxon>Pseudomonadati</taxon>
        <taxon>Pseudomonadota</taxon>
        <taxon>Alphaproteobacteria</taxon>
        <taxon>Caulobacterales</taxon>
        <taxon>Caulobacteraceae</taxon>
        <taxon>Caulobacter</taxon>
    </lineage>
</organism>
<dbReference type="GO" id="GO:0006826">
    <property type="term" value="P:iron ion transport"/>
    <property type="evidence" value="ECO:0007669"/>
    <property type="project" value="UniProtKB-KW"/>
</dbReference>
<evidence type="ECO:0000256" key="7">
    <source>
        <dbReference type="ARBA" id="ARBA00023065"/>
    </source>
</evidence>
<dbReference type="Pfam" id="PF00593">
    <property type="entry name" value="TonB_dep_Rec_b-barrel"/>
    <property type="match status" value="1"/>
</dbReference>
<feature type="domain" description="TonB-dependent receptor plug" evidence="15">
    <location>
        <begin position="51"/>
        <end position="161"/>
    </location>
</feature>
<keyword evidence="3 11" id="KW-1134">Transmembrane beta strand</keyword>
<feature type="chain" id="PRO_5015588272" description="TonB-dependent receptor" evidence="13">
    <location>
        <begin position="26"/>
        <end position="761"/>
    </location>
</feature>
<comment type="similarity">
    <text evidence="11 12">Belongs to the TonB-dependent receptor family.</text>
</comment>
<dbReference type="OrthoDB" id="9760333at2"/>
<evidence type="ECO:0000313" key="16">
    <source>
        <dbReference type="EMBL" id="PVM83432.1"/>
    </source>
</evidence>
<keyword evidence="9 11" id="KW-0472">Membrane</keyword>
<keyword evidence="10 11" id="KW-0998">Cell outer membrane</keyword>
<dbReference type="Pfam" id="PF07715">
    <property type="entry name" value="Plug"/>
    <property type="match status" value="1"/>
</dbReference>
<evidence type="ECO:0000256" key="4">
    <source>
        <dbReference type="ARBA" id="ARBA00022496"/>
    </source>
</evidence>
<keyword evidence="17" id="KW-1185">Reference proteome</keyword>
<dbReference type="InterPro" id="IPR000531">
    <property type="entry name" value="Beta-barrel_TonB"/>
</dbReference>
<dbReference type="AlphaFoldDB" id="A0A2T9JIB5"/>
<evidence type="ECO:0000256" key="3">
    <source>
        <dbReference type="ARBA" id="ARBA00022452"/>
    </source>
</evidence>
<evidence type="ECO:0000256" key="2">
    <source>
        <dbReference type="ARBA" id="ARBA00022448"/>
    </source>
</evidence>
<evidence type="ECO:0000256" key="11">
    <source>
        <dbReference type="PROSITE-ProRule" id="PRU01360"/>
    </source>
</evidence>
<dbReference type="PANTHER" id="PTHR32552">
    <property type="entry name" value="FERRICHROME IRON RECEPTOR-RELATED"/>
    <property type="match status" value="1"/>
</dbReference>
<evidence type="ECO:0000259" key="14">
    <source>
        <dbReference type="Pfam" id="PF00593"/>
    </source>
</evidence>
<dbReference type="RefSeq" id="WP_109102783.1">
    <property type="nucleotide sequence ID" value="NZ_QDKQ01000069.1"/>
</dbReference>
<keyword evidence="13" id="KW-0732">Signal</keyword>
<keyword evidence="8 12" id="KW-0798">TonB box</keyword>
<evidence type="ECO:0000256" key="6">
    <source>
        <dbReference type="ARBA" id="ARBA00023004"/>
    </source>
</evidence>
<evidence type="ECO:0000259" key="15">
    <source>
        <dbReference type="Pfam" id="PF07715"/>
    </source>
</evidence>
<dbReference type="PANTHER" id="PTHR32552:SF81">
    <property type="entry name" value="TONB-DEPENDENT OUTER MEMBRANE RECEPTOR"/>
    <property type="match status" value="1"/>
</dbReference>
<evidence type="ECO:0000256" key="5">
    <source>
        <dbReference type="ARBA" id="ARBA00022692"/>
    </source>
</evidence>
<evidence type="ECO:0000256" key="1">
    <source>
        <dbReference type="ARBA" id="ARBA00004571"/>
    </source>
</evidence>
<feature type="domain" description="TonB-dependent receptor-like beta-barrel" evidence="14">
    <location>
        <begin position="283"/>
        <end position="721"/>
    </location>
</feature>
<dbReference type="InterPro" id="IPR012910">
    <property type="entry name" value="Plug_dom"/>
</dbReference>
<dbReference type="CDD" id="cd01347">
    <property type="entry name" value="ligand_gated_channel"/>
    <property type="match status" value="1"/>
</dbReference>
<dbReference type="EMBL" id="QDKQ01000069">
    <property type="protein sequence ID" value="PVM83432.1"/>
    <property type="molecule type" value="Genomic_DNA"/>
</dbReference>
<feature type="signal peptide" evidence="13">
    <location>
        <begin position="1"/>
        <end position="25"/>
    </location>
</feature>
<evidence type="ECO:0000256" key="12">
    <source>
        <dbReference type="RuleBase" id="RU003357"/>
    </source>
</evidence>
<evidence type="ECO:0000256" key="13">
    <source>
        <dbReference type="SAM" id="SignalP"/>
    </source>
</evidence>
<dbReference type="SUPFAM" id="SSF56935">
    <property type="entry name" value="Porins"/>
    <property type="match status" value="1"/>
</dbReference>
<evidence type="ECO:0008006" key="18">
    <source>
        <dbReference type="Google" id="ProtNLM"/>
    </source>
</evidence>
<keyword evidence="4" id="KW-0410">Iron transport</keyword>
<protein>
    <recommendedName>
        <fullName evidence="18">TonB-dependent receptor</fullName>
    </recommendedName>
</protein>
<evidence type="ECO:0000256" key="10">
    <source>
        <dbReference type="ARBA" id="ARBA00023237"/>
    </source>
</evidence>
<dbReference type="PROSITE" id="PS52016">
    <property type="entry name" value="TONB_DEPENDENT_REC_3"/>
    <property type="match status" value="1"/>
</dbReference>
<dbReference type="Gene3D" id="2.40.170.20">
    <property type="entry name" value="TonB-dependent receptor, beta-barrel domain"/>
    <property type="match status" value="1"/>
</dbReference>
<accession>A0A2T9JIB5</accession>
<comment type="subcellular location">
    <subcellularLocation>
        <location evidence="1 11">Cell outer membrane</location>
        <topology evidence="1 11">Multi-pass membrane protein</topology>
    </subcellularLocation>
</comment>
<comment type="caution">
    <text evidence="16">The sequence shown here is derived from an EMBL/GenBank/DDBJ whole genome shotgun (WGS) entry which is preliminary data.</text>
</comment>
<gene>
    <name evidence="16" type="ORF">DDF67_21090</name>
</gene>
<proteinExistence type="inferred from homology"/>
<evidence type="ECO:0000256" key="8">
    <source>
        <dbReference type="ARBA" id="ARBA00023077"/>
    </source>
</evidence>
<sequence length="761" mass="81585">MRLTYRAALLGSAMMSLFGAAGAHAQEAQPASAVTSLDAIIVTATKRAQRLQDVPVAVTAVSGQTLEKSNFREASDIQYLAPNVTFSSTNPVSNGGGYQIRGVGTQTYDSGVEQTVGLVVDGVIIGLPRDPGAAGFADVERVEVLRGPQGTLFGKNASAGVIQIVTKNPRLEQTSGELNLSYGERDESIARGVANLPLGARAAIRLSGFYSSQDGAIPYAVRKDGAVGDREAKGLRAKVLIQPTDALTVTVAADYQEAFARDAPIIESLGINPRYNNLFAGFAQKPGKDAYISFQDGDWKADTAVRGISGQADWKLGDFTLTSITAYRASEMTQLTDIDHAPIDIFNYSDGGLDSDQFTQEFRITSPSGGKLEYVAGLYYLKTEVKAWTTQKGDFLKFSTGNAAMPPAVLYGERLQSSRTESYAAYGQATYALTDVFKLIGGLRYTNDEVYGDLTVKAVPGYFSYGTLLPYKGTVSADNVSGRFGVQFQPSRDLMAYATYATGYKGPAIDSLNGQIKRVSPETVESWEAGVKSTLWEGRMTLNASIYRSDFSDFQAQALDLTSATPRLGLTNAGLMRAQGVEVETSIRLARGLTVGGSVSYSDAQFKDYTGACYTGQPISPTTGQGCYLLPGSAGTYVANYAGARLTNAPKWSYNANLAYERPVGADLKLDASANWSWRDDSYAITADPKAMVKAYGMLNANIGVGRDNGAWRLGLYARNLLDKRFYAPYPSLTLINAGGYEKIVSPDAFRTVGAKLSLSF</sequence>
<keyword evidence="6" id="KW-0408">Iron</keyword>
<dbReference type="Proteomes" id="UP000245073">
    <property type="component" value="Unassembled WGS sequence"/>
</dbReference>
<keyword evidence="7" id="KW-0406">Ion transport</keyword>
<dbReference type="GO" id="GO:0009279">
    <property type="term" value="C:cell outer membrane"/>
    <property type="evidence" value="ECO:0007669"/>
    <property type="project" value="UniProtKB-SubCell"/>
</dbReference>
<reference evidence="16 17" key="1">
    <citation type="submission" date="2018-04" db="EMBL/GenBank/DDBJ databases">
        <title>The genome sequence of Caulobacter sp. 744.</title>
        <authorList>
            <person name="Gao J."/>
            <person name="Sun J."/>
        </authorList>
    </citation>
    <scope>NUCLEOTIDE SEQUENCE [LARGE SCALE GENOMIC DNA]</scope>
    <source>
        <strain evidence="16 17">774</strain>
    </source>
</reference>
<keyword evidence="5 11" id="KW-0812">Transmembrane</keyword>
<name>A0A2T9JIB5_9CAUL</name>
<keyword evidence="2 11" id="KW-0813">Transport</keyword>
<dbReference type="InterPro" id="IPR039426">
    <property type="entry name" value="TonB-dep_rcpt-like"/>
</dbReference>
<evidence type="ECO:0000256" key="9">
    <source>
        <dbReference type="ARBA" id="ARBA00023136"/>
    </source>
</evidence>